<dbReference type="GO" id="GO:0016477">
    <property type="term" value="P:cell migration"/>
    <property type="evidence" value="ECO:0007669"/>
    <property type="project" value="TreeGrafter"/>
</dbReference>
<keyword evidence="6" id="KW-0829">Tyrosine-protein kinase</keyword>
<dbReference type="GeneID" id="105310255"/>
<dbReference type="GO" id="GO:0004714">
    <property type="term" value="F:transmembrane receptor protein tyrosine kinase activity"/>
    <property type="evidence" value="ECO:0007669"/>
    <property type="project" value="TreeGrafter"/>
</dbReference>
<dbReference type="OrthoDB" id="4062651at2759"/>
<organism evidence="10 11">
    <name type="scientific">Pteropus vampyrus</name>
    <name type="common">Large flying fox</name>
    <dbReference type="NCBI Taxonomy" id="132908"/>
    <lineage>
        <taxon>Eukaryota</taxon>
        <taxon>Metazoa</taxon>
        <taxon>Chordata</taxon>
        <taxon>Craniata</taxon>
        <taxon>Vertebrata</taxon>
        <taxon>Euteleostomi</taxon>
        <taxon>Mammalia</taxon>
        <taxon>Eutheria</taxon>
        <taxon>Laurasiatheria</taxon>
        <taxon>Chiroptera</taxon>
        <taxon>Yinpterochiroptera</taxon>
        <taxon>Pteropodoidea</taxon>
        <taxon>Pteropodidae</taxon>
        <taxon>Pteropodinae</taxon>
        <taxon>Pteropus</taxon>
    </lineage>
</organism>
<evidence type="ECO:0000256" key="5">
    <source>
        <dbReference type="ARBA" id="ARBA00022840"/>
    </source>
</evidence>
<gene>
    <name evidence="11" type="primary">LOC105310255</name>
</gene>
<dbReference type="AlphaFoldDB" id="A0A6P6C4Y9"/>
<name>A0A6P6C4Y9_PTEVA</name>
<dbReference type="GO" id="GO:0005524">
    <property type="term" value="F:ATP binding"/>
    <property type="evidence" value="ECO:0007669"/>
    <property type="project" value="UniProtKB-UniRule"/>
</dbReference>
<keyword evidence="5 8" id="KW-0067">ATP-binding</keyword>
<keyword evidence="3 8" id="KW-0547">Nucleotide-binding</keyword>
<dbReference type="GO" id="GO:0043235">
    <property type="term" value="C:receptor complex"/>
    <property type="evidence" value="ECO:0007669"/>
    <property type="project" value="TreeGrafter"/>
</dbReference>
<keyword evidence="10" id="KW-1185">Reference proteome</keyword>
<sequence length="175" mass="19652">MSPVTLGTVRGLGVSEDLQRKLEDVVIDRKLLTLGKILGEGEFGSVMEGDLDQQDGTSQKVAVKTMKLDSFSQREIEEFLSEAACMKDFRHPNVIRLLGVCIEMGSQGTPKPMVVLPFMKYGDLHTYLLYSRLDTGPKHIPVQTLLKFMVDIAQGMEYLSDRNFLHRDLAARNCM</sequence>
<dbReference type="InterPro" id="IPR050122">
    <property type="entry name" value="RTK"/>
</dbReference>
<dbReference type="GO" id="GO:0006909">
    <property type="term" value="P:phagocytosis"/>
    <property type="evidence" value="ECO:0007669"/>
    <property type="project" value="TreeGrafter"/>
</dbReference>
<keyword evidence="4" id="KW-0418">Kinase</keyword>
<evidence type="ECO:0000256" key="8">
    <source>
        <dbReference type="PROSITE-ProRule" id="PRU10141"/>
    </source>
</evidence>
<dbReference type="SUPFAM" id="SSF56112">
    <property type="entry name" value="Protein kinase-like (PK-like)"/>
    <property type="match status" value="1"/>
</dbReference>
<dbReference type="InterPro" id="IPR011009">
    <property type="entry name" value="Kinase-like_dom_sf"/>
</dbReference>
<dbReference type="PANTHER" id="PTHR24416:SF257">
    <property type="entry name" value="TYROSINE-PROTEIN KINASE MER"/>
    <property type="match status" value="1"/>
</dbReference>
<dbReference type="PANTHER" id="PTHR24416">
    <property type="entry name" value="TYROSINE-PROTEIN KINASE RECEPTOR"/>
    <property type="match status" value="1"/>
</dbReference>
<dbReference type="PROSITE" id="PS50011">
    <property type="entry name" value="PROTEIN_KINASE_DOM"/>
    <property type="match status" value="1"/>
</dbReference>
<evidence type="ECO:0000313" key="11">
    <source>
        <dbReference type="RefSeq" id="XP_023382407.1"/>
    </source>
</evidence>
<dbReference type="GO" id="GO:0007169">
    <property type="term" value="P:cell surface receptor protein tyrosine kinase signaling pathway"/>
    <property type="evidence" value="ECO:0007669"/>
    <property type="project" value="TreeGrafter"/>
</dbReference>
<keyword evidence="7" id="KW-0675">Receptor</keyword>
<evidence type="ECO:0000256" key="1">
    <source>
        <dbReference type="ARBA" id="ARBA00004479"/>
    </source>
</evidence>
<dbReference type="GO" id="GO:0005886">
    <property type="term" value="C:plasma membrane"/>
    <property type="evidence" value="ECO:0007669"/>
    <property type="project" value="TreeGrafter"/>
</dbReference>
<dbReference type="Pfam" id="PF07714">
    <property type="entry name" value="PK_Tyr_Ser-Thr"/>
    <property type="match status" value="1"/>
</dbReference>
<dbReference type="GO" id="GO:0007399">
    <property type="term" value="P:nervous system development"/>
    <property type="evidence" value="ECO:0007669"/>
    <property type="project" value="TreeGrafter"/>
</dbReference>
<dbReference type="FunFam" id="3.30.200.20:FF:000111">
    <property type="entry name" value="Tyrosine-protein kinase receptor TYRO3"/>
    <property type="match status" value="1"/>
</dbReference>
<accession>A0A6P6C4Y9</accession>
<dbReference type="Gene3D" id="3.30.200.20">
    <property type="entry name" value="Phosphorylase Kinase, domain 1"/>
    <property type="match status" value="1"/>
</dbReference>
<dbReference type="InterPro" id="IPR001245">
    <property type="entry name" value="Ser-Thr/Tyr_kinase_cat_dom"/>
</dbReference>
<evidence type="ECO:0000256" key="3">
    <source>
        <dbReference type="ARBA" id="ARBA00022741"/>
    </source>
</evidence>
<evidence type="ECO:0000256" key="7">
    <source>
        <dbReference type="ARBA" id="ARBA00023170"/>
    </source>
</evidence>
<dbReference type="Gene3D" id="1.10.510.10">
    <property type="entry name" value="Transferase(Phosphotransferase) domain 1"/>
    <property type="match status" value="1"/>
</dbReference>
<evidence type="ECO:0000259" key="9">
    <source>
        <dbReference type="PROSITE" id="PS50011"/>
    </source>
</evidence>
<feature type="domain" description="Protein kinase" evidence="9">
    <location>
        <begin position="32"/>
        <end position="175"/>
    </location>
</feature>
<evidence type="ECO:0000256" key="2">
    <source>
        <dbReference type="ARBA" id="ARBA00022679"/>
    </source>
</evidence>
<comment type="subcellular location">
    <subcellularLocation>
        <location evidence="1">Membrane</location>
        <topology evidence="1">Single-pass type I membrane protein</topology>
    </subcellularLocation>
</comment>
<dbReference type="PROSITE" id="PS00107">
    <property type="entry name" value="PROTEIN_KINASE_ATP"/>
    <property type="match status" value="1"/>
</dbReference>
<dbReference type="RefSeq" id="XP_023382407.1">
    <property type="nucleotide sequence ID" value="XM_023526639.1"/>
</dbReference>
<evidence type="ECO:0000256" key="6">
    <source>
        <dbReference type="ARBA" id="ARBA00023137"/>
    </source>
</evidence>
<dbReference type="SMART" id="SM00219">
    <property type="entry name" value="TyrKc"/>
    <property type="match status" value="1"/>
</dbReference>
<proteinExistence type="predicted"/>
<dbReference type="Proteomes" id="UP000515202">
    <property type="component" value="Unplaced"/>
</dbReference>
<evidence type="ECO:0000256" key="4">
    <source>
        <dbReference type="ARBA" id="ARBA00022777"/>
    </source>
</evidence>
<reference evidence="11" key="1">
    <citation type="submission" date="2025-08" db="UniProtKB">
        <authorList>
            <consortium name="RefSeq"/>
        </authorList>
    </citation>
    <scope>IDENTIFICATION</scope>
    <source>
        <tissue evidence="11">Kidney</tissue>
    </source>
</reference>
<dbReference type="KEGG" id="pvp:105310255"/>
<dbReference type="InterPro" id="IPR020635">
    <property type="entry name" value="Tyr_kinase_cat_dom"/>
</dbReference>
<protein>
    <submittedName>
        <fullName evidence="11">Tyrosine-protein kinase Mer-like</fullName>
    </submittedName>
</protein>
<keyword evidence="2" id="KW-0808">Transferase</keyword>
<feature type="binding site" evidence="8">
    <location>
        <position position="64"/>
    </location>
    <ligand>
        <name>ATP</name>
        <dbReference type="ChEBI" id="CHEBI:30616"/>
    </ligand>
</feature>
<dbReference type="InterPro" id="IPR000719">
    <property type="entry name" value="Prot_kinase_dom"/>
</dbReference>
<evidence type="ECO:0000313" key="10">
    <source>
        <dbReference type="Proteomes" id="UP000515202"/>
    </source>
</evidence>
<dbReference type="InterPro" id="IPR017441">
    <property type="entry name" value="Protein_kinase_ATP_BS"/>
</dbReference>